<sequence>MSSRLLEEFPQLAGYSDDQLKELLSNDTYLEAFLYGLPVVAGVLDRHEQLSRENEELAKRNLELQNDLMALRASTASAYATAQHLQDRWKEVEQKQAGLYSKYRPSFLHLRLRHATSDQDALTETIAANFIEGPPVGSASGIRTGGPPSRVDSPASGFGGHSGQGGSTRDREVEIEEGRGQGVVTPLGQSLEEFVRTLKAGRKVYHKRAMWCERWTRGEVAWRED</sequence>
<accession>A0ACC2VZY8</accession>
<reference evidence="1" key="1">
    <citation type="submission" date="2023-04" db="EMBL/GenBank/DDBJ databases">
        <title>Draft Genome sequencing of Naganishia species isolated from polar environments using Oxford Nanopore Technology.</title>
        <authorList>
            <person name="Leo P."/>
            <person name="Venkateswaran K."/>
        </authorList>
    </citation>
    <scope>NUCLEOTIDE SEQUENCE</scope>
    <source>
        <strain evidence="1">MNA-CCFEE 5261</strain>
    </source>
</reference>
<evidence type="ECO:0000313" key="1">
    <source>
        <dbReference type="EMBL" id="KAJ9104341.1"/>
    </source>
</evidence>
<keyword evidence="2" id="KW-1185">Reference proteome</keyword>
<dbReference type="Proteomes" id="UP001241377">
    <property type="component" value="Unassembled WGS sequence"/>
</dbReference>
<proteinExistence type="predicted"/>
<evidence type="ECO:0000313" key="2">
    <source>
        <dbReference type="Proteomes" id="UP001241377"/>
    </source>
</evidence>
<protein>
    <submittedName>
        <fullName evidence="1">Uncharacterized protein</fullName>
    </submittedName>
</protein>
<comment type="caution">
    <text evidence="1">The sequence shown here is derived from an EMBL/GenBank/DDBJ whole genome shotgun (WGS) entry which is preliminary data.</text>
</comment>
<gene>
    <name evidence="1" type="ORF">QFC19_003983</name>
</gene>
<organism evidence="1 2">
    <name type="scientific">Naganishia cerealis</name>
    <dbReference type="NCBI Taxonomy" id="610337"/>
    <lineage>
        <taxon>Eukaryota</taxon>
        <taxon>Fungi</taxon>
        <taxon>Dikarya</taxon>
        <taxon>Basidiomycota</taxon>
        <taxon>Agaricomycotina</taxon>
        <taxon>Tremellomycetes</taxon>
        <taxon>Filobasidiales</taxon>
        <taxon>Filobasidiaceae</taxon>
        <taxon>Naganishia</taxon>
    </lineage>
</organism>
<dbReference type="EMBL" id="JASBWR010000040">
    <property type="protein sequence ID" value="KAJ9104341.1"/>
    <property type="molecule type" value="Genomic_DNA"/>
</dbReference>
<name>A0ACC2VZY8_9TREE</name>